<dbReference type="InterPro" id="IPR046335">
    <property type="entry name" value="LacI/GalR-like_sensor"/>
</dbReference>
<dbReference type="PROSITE" id="PS50932">
    <property type="entry name" value="HTH_LACI_2"/>
    <property type="match status" value="1"/>
</dbReference>
<evidence type="ECO:0000256" key="3">
    <source>
        <dbReference type="ARBA" id="ARBA00023163"/>
    </source>
</evidence>
<feature type="domain" description="HTH lacI-type" evidence="5">
    <location>
        <begin position="9"/>
        <end position="63"/>
    </location>
</feature>
<dbReference type="InterPro" id="IPR028082">
    <property type="entry name" value="Peripla_BP_I"/>
</dbReference>
<evidence type="ECO:0000313" key="7">
    <source>
        <dbReference type="Proteomes" id="UP000196228"/>
    </source>
</evidence>
<sequence>MTSRGHQPPVLSDVAELAGVSISTVSRVLTGRTPVSPRLRDKVQAAVSELGYRPNAAAQTLVSGRRSTVAVLARNTLRYGYAATLQGIEEAARAAGYVVSIAVVESEAPRDLDRAVDLVLSQSLAGAIVVEFDSLGVRTLESLPDALPVVAAAGARRRPGPRPHAFLDDQAGGEEATSYLLGLGHRTVHHVAIPSTRPRSGRTWGWRRALESAGVERPGVIQASYDPDSGYEAGLVLAADPAVTAVLCGNDELAIGVMRALTEQGRRVPEDVSVVGFDDQPFARMWSPPLTTVAQDFVDLGRRTFGMLARWVETGERPEDSAARPELVLRESAAPPRD</sequence>
<dbReference type="CDD" id="cd01574">
    <property type="entry name" value="PBP1_LacI"/>
    <property type="match status" value="1"/>
</dbReference>
<reference evidence="6 7" key="1">
    <citation type="submission" date="2017-05" db="EMBL/GenBank/DDBJ databases">
        <authorList>
            <person name="Song R."/>
            <person name="Chenine A.L."/>
            <person name="Ruprecht R.M."/>
        </authorList>
    </citation>
    <scope>NUCLEOTIDE SEQUENCE [LARGE SCALE GENOMIC DNA]</scope>
    <source>
        <strain evidence="6 7">PSBB019</strain>
    </source>
</reference>
<evidence type="ECO:0000259" key="5">
    <source>
        <dbReference type="PROSITE" id="PS50932"/>
    </source>
</evidence>
<evidence type="ECO:0000313" key="6">
    <source>
        <dbReference type="EMBL" id="ARU51610.1"/>
    </source>
</evidence>
<dbReference type="PROSITE" id="PS00356">
    <property type="entry name" value="HTH_LACI_1"/>
    <property type="match status" value="1"/>
</dbReference>
<accession>A0A1Y0HUC8</accession>
<evidence type="ECO:0000256" key="4">
    <source>
        <dbReference type="SAM" id="MobiDB-lite"/>
    </source>
</evidence>
<evidence type="ECO:0000256" key="1">
    <source>
        <dbReference type="ARBA" id="ARBA00023015"/>
    </source>
</evidence>
<protein>
    <submittedName>
        <fullName evidence="6">Transcriptional regulator</fullName>
    </submittedName>
</protein>
<dbReference type="GO" id="GO:0003700">
    <property type="term" value="F:DNA-binding transcription factor activity"/>
    <property type="evidence" value="ECO:0007669"/>
    <property type="project" value="TreeGrafter"/>
</dbReference>
<dbReference type="CDD" id="cd01392">
    <property type="entry name" value="HTH_LacI"/>
    <property type="match status" value="1"/>
</dbReference>
<feature type="compositionally biased region" description="Basic and acidic residues" evidence="4">
    <location>
        <begin position="315"/>
        <end position="329"/>
    </location>
</feature>
<proteinExistence type="predicted"/>
<keyword evidence="2" id="KW-0238">DNA-binding</keyword>
<keyword evidence="3" id="KW-0804">Transcription</keyword>
<dbReference type="AlphaFoldDB" id="A0A1Y0HUC8"/>
<dbReference type="Gene3D" id="1.10.260.40">
    <property type="entry name" value="lambda repressor-like DNA-binding domains"/>
    <property type="match status" value="1"/>
</dbReference>
<dbReference type="PANTHER" id="PTHR30146:SF109">
    <property type="entry name" value="HTH-TYPE TRANSCRIPTIONAL REGULATOR GALS"/>
    <property type="match status" value="1"/>
</dbReference>
<dbReference type="SMART" id="SM00354">
    <property type="entry name" value="HTH_LACI"/>
    <property type="match status" value="1"/>
</dbReference>
<dbReference type="RefSeq" id="WP_087470642.1">
    <property type="nucleotide sequence ID" value="NZ_CP021383.1"/>
</dbReference>
<dbReference type="EMBL" id="CP021383">
    <property type="protein sequence ID" value="ARU51610.1"/>
    <property type="molecule type" value="Genomic_DNA"/>
</dbReference>
<organism evidence="6 7">
    <name type="scientific">Cellulosimicrobium cellulans</name>
    <name type="common">Arthrobacter luteus</name>
    <dbReference type="NCBI Taxonomy" id="1710"/>
    <lineage>
        <taxon>Bacteria</taxon>
        <taxon>Bacillati</taxon>
        <taxon>Actinomycetota</taxon>
        <taxon>Actinomycetes</taxon>
        <taxon>Micrococcales</taxon>
        <taxon>Promicromonosporaceae</taxon>
        <taxon>Cellulosimicrobium</taxon>
    </lineage>
</organism>
<dbReference type="Pfam" id="PF00356">
    <property type="entry name" value="LacI"/>
    <property type="match status" value="1"/>
</dbReference>
<dbReference type="Pfam" id="PF13377">
    <property type="entry name" value="Peripla_BP_3"/>
    <property type="match status" value="1"/>
</dbReference>
<dbReference type="OrthoDB" id="9785139at2"/>
<dbReference type="SUPFAM" id="SSF53822">
    <property type="entry name" value="Periplasmic binding protein-like I"/>
    <property type="match status" value="1"/>
</dbReference>
<feature type="region of interest" description="Disordered" evidence="4">
    <location>
        <begin position="315"/>
        <end position="338"/>
    </location>
</feature>
<dbReference type="InterPro" id="IPR010982">
    <property type="entry name" value="Lambda_DNA-bd_dom_sf"/>
</dbReference>
<gene>
    <name evidence="6" type="ORF">CBR64_09110</name>
</gene>
<keyword evidence="1" id="KW-0805">Transcription regulation</keyword>
<dbReference type="Gene3D" id="3.40.50.2300">
    <property type="match status" value="2"/>
</dbReference>
<dbReference type="Proteomes" id="UP000196228">
    <property type="component" value="Chromosome"/>
</dbReference>
<name>A0A1Y0HUC8_CELCE</name>
<evidence type="ECO:0000256" key="2">
    <source>
        <dbReference type="ARBA" id="ARBA00023125"/>
    </source>
</evidence>
<dbReference type="SUPFAM" id="SSF47413">
    <property type="entry name" value="lambda repressor-like DNA-binding domains"/>
    <property type="match status" value="1"/>
</dbReference>
<dbReference type="InterPro" id="IPR000843">
    <property type="entry name" value="HTH_LacI"/>
</dbReference>
<dbReference type="KEGG" id="cceu:CBR64_09110"/>
<dbReference type="PANTHER" id="PTHR30146">
    <property type="entry name" value="LACI-RELATED TRANSCRIPTIONAL REPRESSOR"/>
    <property type="match status" value="1"/>
</dbReference>
<dbReference type="GO" id="GO:0000976">
    <property type="term" value="F:transcription cis-regulatory region binding"/>
    <property type="evidence" value="ECO:0007669"/>
    <property type="project" value="TreeGrafter"/>
</dbReference>